<dbReference type="EMBL" id="BAAAVM010000189">
    <property type="protein sequence ID" value="GAA2786805.1"/>
    <property type="molecule type" value="Genomic_DNA"/>
</dbReference>
<accession>A0ABP6HSV3</accession>
<keyword evidence="2" id="KW-1185">Reference proteome</keyword>
<organism evidence="1 2">
    <name type="scientific">Streptomyces rameus</name>
    <dbReference type="NCBI Taxonomy" id="68261"/>
    <lineage>
        <taxon>Bacteria</taxon>
        <taxon>Bacillati</taxon>
        <taxon>Actinomycetota</taxon>
        <taxon>Actinomycetes</taxon>
        <taxon>Kitasatosporales</taxon>
        <taxon>Streptomycetaceae</taxon>
        <taxon>Streptomyces</taxon>
    </lineage>
</organism>
<comment type="caution">
    <text evidence="1">The sequence shown here is derived from an EMBL/GenBank/DDBJ whole genome shotgun (WGS) entry which is preliminary data.</text>
</comment>
<name>A0ABP6HSV3_9ACTN</name>
<evidence type="ECO:0000313" key="2">
    <source>
        <dbReference type="Proteomes" id="UP001500893"/>
    </source>
</evidence>
<reference evidence="2" key="1">
    <citation type="journal article" date="2019" name="Int. J. Syst. Evol. Microbiol.">
        <title>The Global Catalogue of Microorganisms (GCM) 10K type strain sequencing project: providing services to taxonomists for standard genome sequencing and annotation.</title>
        <authorList>
            <consortium name="The Broad Institute Genomics Platform"/>
            <consortium name="The Broad Institute Genome Sequencing Center for Infectious Disease"/>
            <person name="Wu L."/>
            <person name="Ma J."/>
        </authorList>
    </citation>
    <scope>NUCLEOTIDE SEQUENCE [LARGE SCALE GENOMIC DNA]</scope>
    <source>
        <strain evidence="2">JCM 11574</strain>
    </source>
</reference>
<gene>
    <name evidence="1" type="ORF">GCM10010521_75590</name>
</gene>
<evidence type="ECO:0008006" key="3">
    <source>
        <dbReference type="Google" id="ProtNLM"/>
    </source>
</evidence>
<sequence>MTDCESITLAVGSASRPSLSRILDCSRLCELAVFRANLARDPNSEAYQFLFHVYGLAGVGKSTLIRRWEAVAREEGAATAVVGEEAVSAVEAISSRLARQGCPLKAFDKQLSYYRQKCHEAEAAMAGLLPDGDDPGAALVPSPASALAAQIGMVGLSLVPGVGVFSGVIRPATTGAGSATLTQGWAAQDALAATAAAQTVINRLCDW</sequence>
<evidence type="ECO:0000313" key="1">
    <source>
        <dbReference type="EMBL" id="GAA2786805.1"/>
    </source>
</evidence>
<protein>
    <recommendedName>
        <fullName evidence="3">ATP-binding protein</fullName>
    </recommendedName>
</protein>
<proteinExistence type="predicted"/>
<dbReference type="Proteomes" id="UP001500893">
    <property type="component" value="Unassembled WGS sequence"/>
</dbReference>